<keyword evidence="1" id="KW-0436">Ligase</keyword>
<dbReference type="RefSeq" id="XP_005820578.1">
    <property type="nucleotide sequence ID" value="XM_005820521.1"/>
</dbReference>
<dbReference type="GO" id="GO:0016879">
    <property type="term" value="F:ligase activity, forming carbon-nitrogen bonds"/>
    <property type="evidence" value="ECO:0007669"/>
    <property type="project" value="InterPro"/>
</dbReference>
<evidence type="ECO:0000313" key="8">
    <source>
        <dbReference type="Proteomes" id="UP000011087"/>
    </source>
</evidence>
<name>L1IBI7_GUITC</name>
<reference evidence="6 8" key="1">
    <citation type="journal article" date="2012" name="Nature">
        <title>Algal genomes reveal evolutionary mosaicism and the fate of nucleomorphs.</title>
        <authorList>
            <consortium name="DOE Joint Genome Institute"/>
            <person name="Curtis B.A."/>
            <person name="Tanifuji G."/>
            <person name="Burki F."/>
            <person name="Gruber A."/>
            <person name="Irimia M."/>
            <person name="Maruyama S."/>
            <person name="Arias M.C."/>
            <person name="Ball S.G."/>
            <person name="Gile G.H."/>
            <person name="Hirakawa Y."/>
            <person name="Hopkins J.F."/>
            <person name="Kuo A."/>
            <person name="Rensing S.A."/>
            <person name="Schmutz J."/>
            <person name="Symeonidi A."/>
            <person name="Elias M."/>
            <person name="Eveleigh R.J."/>
            <person name="Herman E.K."/>
            <person name="Klute M.J."/>
            <person name="Nakayama T."/>
            <person name="Obornik M."/>
            <person name="Reyes-Prieto A."/>
            <person name="Armbrust E.V."/>
            <person name="Aves S.J."/>
            <person name="Beiko R.G."/>
            <person name="Coutinho P."/>
            <person name="Dacks J.B."/>
            <person name="Durnford D.G."/>
            <person name="Fast N.M."/>
            <person name="Green B.R."/>
            <person name="Grisdale C.J."/>
            <person name="Hempel F."/>
            <person name="Henrissat B."/>
            <person name="Hoppner M.P."/>
            <person name="Ishida K."/>
            <person name="Kim E."/>
            <person name="Koreny L."/>
            <person name="Kroth P.G."/>
            <person name="Liu Y."/>
            <person name="Malik S.B."/>
            <person name="Maier U.G."/>
            <person name="McRose D."/>
            <person name="Mock T."/>
            <person name="Neilson J.A."/>
            <person name="Onodera N.T."/>
            <person name="Poole A.M."/>
            <person name="Pritham E.J."/>
            <person name="Richards T.A."/>
            <person name="Rocap G."/>
            <person name="Roy S.W."/>
            <person name="Sarai C."/>
            <person name="Schaack S."/>
            <person name="Shirato S."/>
            <person name="Slamovits C.H."/>
            <person name="Spencer D.F."/>
            <person name="Suzuki S."/>
            <person name="Worden A.Z."/>
            <person name="Zauner S."/>
            <person name="Barry K."/>
            <person name="Bell C."/>
            <person name="Bharti A.K."/>
            <person name="Crow J.A."/>
            <person name="Grimwood J."/>
            <person name="Kramer R."/>
            <person name="Lindquist E."/>
            <person name="Lucas S."/>
            <person name="Salamov A."/>
            <person name="McFadden G.I."/>
            <person name="Lane C.E."/>
            <person name="Keeling P.J."/>
            <person name="Gray M.W."/>
            <person name="Grigoriev I.V."/>
            <person name="Archibald J.M."/>
        </authorList>
    </citation>
    <scope>NUCLEOTIDE SEQUENCE</scope>
    <source>
        <strain evidence="6 8">CCMP2712</strain>
    </source>
</reference>
<evidence type="ECO:0000256" key="3">
    <source>
        <dbReference type="ARBA" id="ARBA00022741"/>
    </source>
</evidence>
<dbReference type="KEGG" id="gtt:GUITHDRAFT_120189"/>
<accession>L1IBI7</accession>
<dbReference type="Gene3D" id="3.40.50.620">
    <property type="entry name" value="HUPs"/>
    <property type="match status" value="1"/>
</dbReference>
<evidence type="ECO:0000256" key="2">
    <source>
        <dbReference type="ARBA" id="ARBA00022694"/>
    </source>
</evidence>
<keyword evidence="2" id="KW-0819">tRNA processing</keyword>
<reference evidence="7" key="3">
    <citation type="submission" date="2015-06" db="UniProtKB">
        <authorList>
            <consortium name="EnsemblProtists"/>
        </authorList>
    </citation>
    <scope>IDENTIFICATION</scope>
</reference>
<dbReference type="EnsemblProtists" id="EKX33598">
    <property type="protein sequence ID" value="EKX33598"/>
    <property type="gene ID" value="GUITHDRAFT_120189"/>
</dbReference>
<protein>
    <recommendedName>
        <fullName evidence="5">tRNA(Ile)-lysidine/2-thiocytidine synthase N-terminal domain-containing protein</fullName>
    </recommendedName>
</protein>
<dbReference type="PaxDb" id="55529-EKX33598"/>
<dbReference type="Proteomes" id="UP000011087">
    <property type="component" value="Unassembled WGS sequence"/>
</dbReference>
<dbReference type="InterPro" id="IPR012094">
    <property type="entry name" value="tRNA_Ile_lys_synt"/>
</dbReference>
<reference evidence="8" key="2">
    <citation type="submission" date="2012-11" db="EMBL/GenBank/DDBJ databases">
        <authorList>
            <person name="Kuo A."/>
            <person name="Curtis B.A."/>
            <person name="Tanifuji G."/>
            <person name="Burki F."/>
            <person name="Gruber A."/>
            <person name="Irimia M."/>
            <person name="Maruyama S."/>
            <person name="Arias M.C."/>
            <person name="Ball S.G."/>
            <person name="Gile G.H."/>
            <person name="Hirakawa Y."/>
            <person name="Hopkins J.F."/>
            <person name="Rensing S.A."/>
            <person name="Schmutz J."/>
            <person name="Symeonidi A."/>
            <person name="Elias M."/>
            <person name="Eveleigh R.J."/>
            <person name="Herman E.K."/>
            <person name="Klute M.J."/>
            <person name="Nakayama T."/>
            <person name="Obornik M."/>
            <person name="Reyes-Prieto A."/>
            <person name="Armbrust E.V."/>
            <person name="Aves S.J."/>
            <person name="Beiko R.G."/>
            <person name="Coutinho P."/>
            <person name="Dacks J.B."/>
            <person name="Durnford D.G."/>
            <person name="Fast N.M."/>
            <person name="Green B.R."/>
            <person name="Grisdale C."/>
            <person name="Hempe F."/>
            <person name="Henrissat B."/>
            <person name="Hoppner M.P."/>
            <person name="Ishida K.-I."/>
            <person name="Kim E."/>
            <person name="Koreny L."/>
            <person name="Kroth P.G."/>
            <person name="Liu Y."/>
            <person name="Malik S.-B."/>
            <person name="Maier U.G."/>
            <person name="McRose D."/>
            <person name="Mock T."/>
            <person name="Neilson J.A."/>
            <person name="Onodera N.T."/>
            <person name="Poole A.M."/>
            <person name="Pritham E.J."/>
            <person name="Richards T.A."/>
            <person name="Rocap G."/>
            <person name="Roy S.W."/>
            <person name="Sarai C."/>
            <person name="Schaack S."/>
            <person name="Shirato S."/>
            <person name="Slamovits C.H."/>
            <person name="Spencer D.F."/>
            <person name="Suzuki S."/>
            <person name="Worden A.Z."/>
            <person name="Zauner S."/>
            <person name="Barry K."/>
            <person name="Bell C."/>
            <person name="Bharti A.K."/>
            <person name="Crow J.A."/>
            <person name="Grimwood J."/>
            <person name="Kramer R."/>
            <person name="Lindquist E."/>
            <person name="Lucas S."/>
            <person name="Salamov A."/>
            <person name="McFadden G.I."/>
            <person name="Lane C.E."/>
            <person name="Keeling P.J."/>
            <person name="Gray M.W."/>
            <person name="Grigoriev I.V."/>
            <person name="Archibald J.M."/>
        </authorList>
    </citation>
    <scope>NUCLEOTIDE SEQUENCE</scope>
    <source>
        <strain evidence="8">CCMP2712</strain>
    </source>
</reference>
<dbReference type="EMBL" id="JH993135">
    <property type="protein sequence ID" value="EKX33598.1"/>
    <property type="molecule type" value="Genomic_DNA"/>
</dbReference>
<dbReference type="GO" id="GO:0005524">
    <property type="term" value="F:ATP binding"/>
    <property type="evidence" value="ECO:0007669"/>
    <property type="project" value="UniProtKB-KW"/>
</dbReference>
<keyword evidence="8" id="KW-1185">Reference proteome</keyword>
<dbReference type="GeneID" id="17290349"/>
<dbReference type="InterPro" id="IPR011063">
    <property type="entry name" value="TilS/TtcA_N"/>
</dbReference>
<dbReference type="PANTHER" id="PTHR43033:SF3">
    <property type="entry name" value="TRNA(ILE)-LYSIDINE SYNTHETASE"/>
    <property type="match status" value="1"/>
</dbReference>
<dbReference type="AlphaFoldDB" id="L1IBI7"/>
<dbReference type="InterPro" id="IPR014729">
    <property type="entry name" value="Rossmann-like_a/b/a_fold"/>
</dbReference>
<dbReference type="Pfam" id="PF01171">
    <property type="entry name" value="ATP_bind_3"/>
    <property type="match status" value="1"/>
</dbReference>
<evidence type="ECO:0000259" key="5">
    <source>
        <dbReference type="Pfam" id="PF01171"/>
    </source>
</evidence>
<gene>
    <name evidence="6" type="ORF">GUITHDRAFT_120189</name>
</gene>
<dbReference type="eggNOG" id="ENOG502QS82">
    <property type="taxonomic scope" value="Eukaryota"/>
</dbReference>
<organism evidence="6">
    <name type="scientific">Guillardia theta (strain CCMP2712)</name>
    <name type="common">Cryptophyte</name>
    <dbReference type="NCBI Taxonomy" id="905079"/>
    <lineage>
        <taxon>Eukaryota</taxon>
        <taxon>Cryptophyceae</taxon>
        <taxon>Pyrenomonadales</taxon>
        <taxon>Geminigeraceae</taxon>
        <taxon>Guillardia</taxon>
    </lineage>
</organism>
<dbReference type="SUPFAM" id="SSF52402">
    <property type="entry name" value="Adenine nucleotide alpha hydrolases-like"/>
    <property type="match status" value="1"/>
</dbReference>
<keyword evidence="3" id="KW-0547">Nucleotide-binding</keyword>
<dbReference type="STRING" id="905079.L1IBI7"/>
<feature type="domain" description="tRNA(Ile)-lysidine/2-thiocytidine synthase N-terminal" evidence="5">
    <location>
        <begin position="2"/>
        <end position="70"/>
    </location>
</feature>
<dbReference type="PANTHER" id="PTHR43033">
    <property type="entry name" value="TRNA(ILE)-LYSIDINE SYNTHASE-RELATED"/>
    <property type="match status" value="1"/>
</dbReference>
<dbReference type="HOGENOM" id="CLU_1753171_0_0_1"/>
<evidence type="ECO:0000256" key="4">
    <source>
        <dbReference type="ARBA" id="ARBA00022840"/>
    </source>
</evidence>
<proteinExistence type="predicted"/>
<evidence type="ECO:0000313" key="6">
    <source>
        <dbReference type="EMBL" id="EKX33598.1"/>
    </source>
</evidence>
<sequence>MLGHHQGDVEENVISNVMKGSSVLNLAGMKEVQYMTQYRVELQRPLLSLHKHEIYNFSMTYGVPYFKDTTPSWSTRGKLRGVLIPVLKDIYGDGVMSRLSSIAKDAYELSCLVQSEIFETFWSSIEFRELGNSLKMRNGNRNKCNRCMD</sequence>
<evidence type="ECO:0000256" key="1">
    <source>
        <dbReference type="ARBA" id="ARBA00022598"/>
    </source>
</evidence>
<dbReference type="OrthoDB" id="434144at2759"/>
<evidence type="ECO:0000313" key="7">
    <source>
        <dbReference type="EnsemblProtists" id="EKX33598"/>
    </source>
</evidence>
<keyword evidence="4" id="KW-0067">ATP-binding</keyword>
<dbReference type="GO" id="GO:0008033">
    <property type="term" value="P:tRNA processing"/>
    <property type="evidence" value="ECO:0007669"/>
    <property type="project" value="UniProtKB-KW"/>
</dbReference>